<dbReference type="AlphaFoldDB" id="A0A915HIX9"/>
<protein>
    <submittedName>
        <fullName evidence="2">Uncharacterized protein</fullName>
    </submittedName>
</protein>
<organism evidence="1 2">
    <name type="scientific">Romanomermis culicivorax</name>
    <name type="common">Nematode worm</name>
    <dbReference type="NCBI Taxonomy" id="13658"/>
    <lineage>
        <taxon>Eukaryota</taxon>
        <taxon>Metazoa</taxon>
        <taxon>Ecdysozoa</taxon>
        <taxon>Nematoda</taxon>
        <taxon>Enoplea</taxon>
        <taxon>Dorylaimia</taxon>
        <taxon>Mermithida</taxon>
        <taxon>Mermithoidea</taxon>
        <taxon>Mermithidae</taxon>
        <taxon>Romanomermis</taxon>
    </lineage>
</organism>
<proteinExistence type="predicted"/>
<dbReference type="WBParaSite" id="nRc.2.0.1.t01389-RA">
    <property type="protein sequence ID" value="nRc.2.0.1.t01389-RA"/>
    <property type="gene ID" value="nRc.2.0.1.g01389"/>
</dbReference>
<name>A0A915HIX9_ROMCU</name>
<reference evidence="2" key="1">
    <citation type="submission" date="2022-11" db="UniProtKB">
        <authorList>
            <consortium name="WormBaseParasite"/>
        </authorList>
    </citation>
    <scope>IDENTIFICATION</scope>
</reference>
<sequence>MCDYYKYYSAENAIVITQLMLFLFHAWQAFDYKTTNNSYWMALPYILQCLAHTRASNYWATEEQKLIILDIHGEYQMEMDKKAEMKKKKDWITPTKPAIPPKYQMKPAAIMVPTTMMQPPVAGI</sequence>
<evidence type="ECO:0000313" key="1">
    <source>
        <dbReference type="Proteomes" id="UP000887565"/>
    </source>
</evidence>
<accession>A0A915HIX9</accession>
<dbReference type="Proteomes" id="UP000887565">
    <property type="component" value="Unplaced"/>
</dbReference>
<evidence type="ECO:0000313" key="2">
    <source>
        <dbReference type="WBParaSite" id="nRc.2.0.1.t01389-RA"/>
    </source>
</evidence>
<keyword evidence="1" id="KW-1185">Reference proteome</keyword>